<evidence type="ECO:0000259" key="3">
    <source>
        <dbReference type="Pfam" id="PF13581"/>
    </source>
</evidence>
<keyword evidence="1" id="KW-0808">Transferase</keyword>
<organism evidence="4 5">
    <name type="scientific">Streptomyces albiflavescens</name>
    <dbReference type="NCBI Taxonomy" id="1623582"/>
    <lineage>
        <taxon>Bacteria</taxon>
        <taxon>Bacillati</taxon>
        <taxon>Actinomycetota</taxon>
        <taxon>Actinomycetes</taxon>
        <taxon>Kitasatosporales</taxon>
        <taxon>Streptomycetaceae</taxon>
        <taxon>Streptomyces</taxon>
    </lineage>
</organism>
<feature type="region of interest" description="Disordered" evidence="2">
    <location>
        <begin position="84"/>
        <end position="103"/>
    </location>
</feature>
<dbReference type="GO" id="GO:0004674">
    <property type="term" value="F:protein serine/threonine kinase activity"/>
    <property type="evidence" value="ECO:0007669"/>
    <property type="project" value="UniProtKB-KW"/>
</dbReference>
<gene>
    <name evidence="4" type="ORF">GCM10011579_036530</name>
</gene>
<evidence type="ECO:0000313" key="4">
    <source>
        <dbReference type="EMBL" id="GGN65745.1"/>
    </source>
</evidence>
<keyword evidence="1" id="KW-0723">Serine/threonine-protein kinase</keyword>
<keyword evidence="5" id="KW-1185">Reference proteome</keyword>
<sequence length="143" mass="15592">MPKSGEPADDQPWEYTLYVPNDPRAVTICRRTLRLILAAHGLPHFTEAAELLATELVTNAVQHTKGPAAIKLRAENGALRIGVWDADPTPPRPPDGTTPDAETGRGLILIRTCADTWGWVPQRDTKNIVGTGKYIWCELAATA</sequence>
<dbReference type="PANTHER" id="PTHR35526">
    <property type="entry name" value="ANTI-SIGMA-F FACTOR RSBW-RELATED"/>
    <property type="match status" value="1"/>
</dbReference>
<dbReference type="CDD" id="cd16936">
    <property type="entry name" value="HATPase_RsbW-like"/>
    <property type="match status" value="1"/>
</dbReference>
<dbReference type="PANTHER" id="PTHR35526:SF3">
    <property type="entry name" value="ANTI-SIGMA-F FACTOR RSBW"/>
    <property type="match status" value="1"/>
</dbReference>
<dbReference type="InterPro" id="IPR036890">
    <property type="entry name" value="HATPase_C_sf"/>
</dbReference>
<protein>
    <submittedName>
        <fullName evidence="4">ATPase</fullName>
    </submittedName>
</protein>
<accession>A0A917Y4A6</accession>
<comment type="caution">
    <text evidence="4">The sequence shown here is derived from an EMBL/GenBank/DDBJ whole genome shotgun (WGS) entry which is preliminary data.</text>
</comment>
<reference evidence="4 5" key="1">
    <citation type="journal article" date="2014" name="Int. J. Syst. Evol. Microbiol.">
        <title>Complete genome sequence of Corynebacterium casei LMG S-19264T (=DSM 44701T), isolated from a smear-ripened cheese.</title>
        <authorList>
            <consortium name="US DOE Joint Genome Institute (JGI-PGF)"/>
            <person name="Walter F."/>
            <person name="Albersmeier A."/>
            <person name="Kalinowski J."/>
            <person name="Ruckert C."/>
        </authorList>
    </citation>
    <scope>NUCLEOTIDE SEQUENCE [LARGE SCALE GENOMIC DNA]</scope>
    <source>
        <strain evidence="4 5">CGMCC 4.7111</strain>
    </source>
</reference>
<feature type="domain" description="Histidine kinase/HSP90-like ATPase" evidence="3">
    <location>
        <begin position="19"/>
        <end position="119"/>
    </location>
</feature>
<dbReference type="Proteomes" id="UP000600365">
    <property type="component" value="Unassembled WGS sequence"/>
</dbReference>
<dbReference type="AlphaFoldDB" id="A0A917Y4A6"/>
<dbReference type="SUPFAM" id="SSF55874">
    <property type="entry name" value="ATPase domain of HSP90 chaperone/DNA topoisomerase II/histidine kinase"/>
    <property type="match status" value="1"/>
</dbReference>
<dbReference type="InterPro" id="IPR050267">
    <property type="entry name" value="Anti-sigma-factor_SerPK"/>
</dbReference>
<evidence type="ECO:0000313" key="5">
    <source>
        <dbReference type="Proteomes" id="UP000600365"/>
    </source>
</evidence>
<proteinExistence type="predicted"/>
<dbReference type="EMBL" id="BMMM01000006">
    <property type="protein sequence ID" value="GGN65745.1"/>
    <property type="molecule type" value="Genomic_DNA"/>
</dbReference>
<evidence type="ECO:0000256" key="1">
    <source>
        <dbReference type="ARBA" id="ARBA00022527"/>
    </source>
</evidence>
<evidence type="ECO:0000256" key="2">
    <source>
        <dbReference type="SAM" id="MobiDB-lite"/>
    </source>
</evidence>
<keyword evidence="1" id="KW-0418">Kinase</keyword>
<dbReference type="Gene3D" id="3.30.565.10">
    <property type="entry name" value="Histidine kinase-like ATPase, C-terminal domain"/>
    <property type="match status" value="1"/>
</dbReference>
<dbReference type="InterPro" id="IPR003594">
    <property type="entry name" value="HATPase_dom"/>
</dbReference>
<dbReference type="RefSeq" id="WP_189187047.1">
    <property type="nucleotide sequence ID" value="NZ_BMMM01000006.1"/>
</dbReference>
<dbReference type="Pfam" id="PF13581">
    <property type="entry name" value="HATPase_c_2"/>
    <property type="match status" value="1"/>
</dbReference>
<name>A0A917Y4A6_9ACTN</name>